<dbReference type="Gene3D" id="3.30.1300.30">
    <property type="entry name" value="GSPII I/J protein-like"/>
    <property type="match status" value="1"/>
</dbReference>
<evidence type="ECO:0000256" key="1">
    <source>
        <dbReference type="ARBA" id="ARBA00022448"/>
    </source>
</evidence>
<keyword evidence="2" id="KW-0653">Protein transport</keyword>
<dbReference type="SUPFAM" id="SSF101967">
    <property type="entry name" value="Adhesin YadA, collagen-binding domain"/>
    <property type="match status" value="7"/>
</dbReference>
<dbReference type="CDD" id="cd12820">
    <property type="entry name" value="LbR_YadA-like"/>
    <property type="match status" value="4"/>
</dbReference>
<feature type="domain" description="Trimeric autotransporter adhesin YadA-like head" evidence="3">
    <location>
        <begin position="1265"/>
        <end position="1288"/>
    </location>
</feature>
<dbReference type="InterPro" id="IPR045584">
    <property type="entry name" value="Pilin-like"/>
</dbReference>
<feature type="domain" description="Trimeric autotransporter adhesin YadA-like stalk" evidence="4">
    <location>
        <begin position="1294"/>
        <end position="1334"/>
    </location>
</feature>
<dbReference type="Pfam" id="PF13018">
    <property type="entry name" value="ESPR"/>
    <property type="match status" value="1"/>
</dbReference>
<feature type="domain" description="Trimeric autotransporter adhesin YadA-like stalk" evidence="4">
    <location>
        <begin position="655"/>
        <end position="691"/>
    </location>
</feature>
<keyword evidence="7" id="KW-1185">Reference proteome</keyword>
<feature type="domain" description="Trimeric autotransporter adhesin YadA-like head" evidence="3">
    <location>
        <begin position="568"/>
        <end position="591"/>
    </location>
</feature>
<evidence type="ECO:0000259" key="5">
    <source>
        <dbReference type="Pfam" id="PF13018"/>
    </source>
</evidence>
<organism evidence="6 7">
    <name type="scientific">Lysobacter niastensis</name>
    <dbReference type="NCBI Taxonomy" id="380629"/>
    <lineage>
        <taxon>Bacteria</taxon>
        <taxon>Pseudomonadati</taxon>
        <taxon>Pseudomonadota</taxon>
        <taxon>Gammaproteobacteria</taxon>
        <taxon>Lysobacterales</taxon>
        <taxon>Lysobacteraceae</taxon>
        <taxon>Lysobacter</taxon>
    </lineage>
</organism>
<feature type="domain" description="Trimeric autotransporter adhesin YadA-like head" evidence="3">
    <location>
        <begin position="178"/>
        <end position="200"/>
    </location>
</feature>
<proteinExistence type="predicted"/>
<dbReference type="InterPro" id="IPR024973">
    <property type="entry name" value="ESPR"/>
</dbReference>
<comment type="caution">
    <text evidence="6">The sequence shown here is derived from an EMBL/GenBank/DDBJ whole genome shotgun (WGS) entry which is preliminary data.</text>
</comment>
<evidence type="ECO:0000256" key="2">
    <source>
        <dbReference type="ARBA" id="ARBA00022927"/>
    </source>
</evidence>
<evidence type="ECO:0000313" key="6">
    <source>
        <dbReference type="EMBL" id="MBF6025663.1"/>
    </source>
</evidence>
<name>A0ABS0B9H5_9GAMM</name>
<dbReference type="InterPro" id="IPR008640">
    <property type="entry name" value="Adhesin_Head_dom"/>
</dbReference>
<protein>
    <submittedName>
        <fullName evidence="6">YadA-like family protein</fullName>
    </submittedName>
</protein>
<feature type="domain" description="Trimeric autotransporter adhesin YadA-like head" evidence="3">
    <location>
        <begin position="381"/>
        <end position="400"/>
    </location>
</feature>
<dbReference type="Pfam" id="PF05662">
    <property type="entry name" value="YadA_stalk"/>
    <property type="match status" value="3"/>
</dbReference>
<feature type="domain" description="Trimeric autotransporter adhesin YadA-like head" evidence="3">
    <location>
        <begin position="880"/>
        <end position="893"/>
    </location>
</feature>
<feature type="domain" description="Trimeric autotransporter adhesin YadA-like head" evidence="3">
    <location>
        <begin position="236"/>
        <end position="258"/>
    </location>
</feature>
<feature type="domain" description="Trimeric autotransporter adhesin YadA-like head" evidence="3">
    <location>
        <begin position="432"/>
        <end position="452"/>
    </location>
</feature>
<dbReference type="RefSeq" id="WP_194932258.1">
    <property type="nucleotide sequence ID" value="NZ_JBHSNI010000002.1"/>
</dbReference>
<keyword evidence="1" id="KW-0813">Transport</keyword>
<feature type="domain" description="Trimeric autotransporter adhesin YadA-like head" evidence="3">
    <location>
        <begin position="260"/>
        <end position="284"/>
    </location>
</feature>
<feature type="domain" description="Trimeric autotransporter adhesin YadA-like head" evidence="3">
    <location>
        <begin position="1212"/>
        <end position="1232"/>
    </location>
</feature>
<feature type="domain" description="Trimeric autotransporter adhesin YadA-like head" evidence="3">
    <location>
        <begin position="898"/>
        <end position="919"/>
    </location>
</feature>
<sequence length="1447" mass="139799">MNKIYSKVWNAALGQVVVASELASSDTVGTTGAARASLARHPLAIALVLMLSSGAAKAGEGVYISDGTDADCVAVHDDGTAAVTPVSDAVRCGTADASTQTSRVLFYGSGSDANSLSLGGVLSVNSGHVNLGGGASGNMSIGNDVTSATGGNATAIGSAASAANINTIAIGTGATSLGTSAIGIGDGAFALDDNSMAFGVRSASLGLESTAVGFQSNTLANYATAIGGNSFAMSLGSTALGYNTTATGTKSSAVGYGASATNTNGVAMGQSSLANGYESIAIGSATRALGTWSVAIGGLSQANGTSTTAVGDSSSVNGHESTALGAGARVGRIASTAGGADFVGQGTAVGVGASVYSQQSVALGYASTAGQLANPGDFGNVAIGSQSKASYVYSVAIGYLSSANAFGSTNFGEESYGGVALGTDTAAGRVGTAVGTRAKALGDQQVAIGYEAGQFATPDGTLNNSVNNAAVGAQAGQKVDGFGNVAMGGDGAMTQGAIDKNDIAGAGSDVFGNDNVGIGTLAGQHVTGNDNIALGRAAGSGVAVPVDSNGDGIIDINDDPLITTLTVDDTVAIGNGALANQDRAMALGTNAKVTVTDGVAIGSGSLASTAAGAIGFDPSTGLPSTNTGSAWVSTLGAVSIGADANGDGVFESTRQVSGVAAGTQATDAVNVAQLQAAQAEATSHYASVNDGGTAGGNWANDGAIGINSAAIGVNAAAIGDDSAAVGSSSVAVGSQSVTFGYQSNALGNQSMAMGGQSFALGAGSVALGYTSTAVGDYSIAQGYGAAAGNFRDIAIGYMAASDAGSTVIGQGAYGNGQSVAAGWNARANGGVSVAIGFNAKTTGAYGIAVGINTEAYVGAVAMGNGSLATDYGASAINAVARGRYSTAMGYGAKAMTHYSVALGAASVASGQSTVAIGGNFDAYTSAAATGAFGVALGAGSTSTARYATGLGTHSLAGKDLQSATNADFTTAVGGEAWATEDGASVLGYNSYAQAVNSTVLGSNAWTTKGATNSVVLGAGSLADRANTVSVGADNNWTDAAGVVHAAIDRQITNVAAGTEATDAVNKGQLDDAIATVGGNVGVLDAAAVKYDDSTTKDAITLGGAEGTVLNNVKAGTSALQAVNFEQLSSVAALLGGGVESYGNGLFGSPAYAIQGSTYGNVGDAFAAVDGLLGSLTTRVFNLEQAPGLGLPMGDGAGLAIGEGSHAQDGRDTAYGTGARVDADGSTAVGSNTSISAAATNAVAVGADASVTAASGTAVGQGASVSAQGAVALGQGSVADQANTVSVGSATQQRRVTNVATGTSATDAANVGQMQAGDAQAVATARAYTDTTATQTLTRANTYTDGRFQALSDQFTGLSNEIGMRLGKQDERIDRQGAMNAAMMNMAMNAANTRSERGRLGVGAGWQNGESALSVGYSKAIGERASFSIGGAFSSDDQSAGVGFGVDL</sequence>
<feature type="domain" description="Trimeric autotransporter adhesin YadA-like head" evidence="3">
    <location>
        <begin position="148"/>
        <end position="174"/>
    </location>
</feature>
<gene>
    <name evidence="6" type="ORF">IU514_16640</name>
</gene>
<reference evidence="6 7" key="1">
    <citation type="submission" date="2020-11" db="EMBL/GenBank/DDBJ databases">
        <title>Draft Genome Sequence and Secondary Metabolite Biosynthetic Potential of the Lysobacter niastensis Type strain DSM 18481.</title>
        <authorList>
            <person name="Turrini P."/>
            <person name="Artuso I."/>
            <person name="Tescari M."/>
            <person name="Lugli G.A."/>
            <person name="Frangipani E."/>
            <person name="Ventura M."/>
            <person name="Visca P."/>
        </authorList>
    </citation>
    <scope>NUCLEOTIDE SEQUENCE [LARGE SCALE GENOMIC DNA]</scope>
    <source>
        <strain evidence="6 7">DSM 18481</strain>
    </source>
</reference>
<evidence type="ECO:0000313" key="7">
    <source>
        <dbReference type="Proteomes" id="UP001429984"/>
    </source>
</evidence>
<dbReference type="Gene3D" id="1.20.5.170">
    <property type="match status" value="1"/>
</dbReference>
<feature type="domain" description="Trimeric autotransporter adhesin YadA-like head" evidence="3">
    <location>
        <begin position="759"/>
        <end position="785"/>
    </location>
</feature>
<evidence type="ECO:0000259" key="3">
    <source>
        <dbReference type="Pfam" id="PF05658"/>
    </source>
</evidence>
<feature type="domain" description="Trimeric autotransporter adhesin YadA-like head" evidence="3">
    <location>
        <begin position="832"/>
        <end position="852"/>
    </location>
</feature>
<evidence type="ECO:0000259" key="4">
    <source>
        <dbReference type="Pfam" id="PF05662"/>
    </source>
</evidence>
<feature type="domain" description="Trimeric autotransporter adhesin YadA-like head" evidence="3">
    <location>
        <begin position="302"/>
        <end position="328"/>
    </location>
</feature>
<dbReference type="Pfam" id="PF05658">
    <property type="entry name" value="YadA_head"/>
    <property type="match status" value="18"/>
</dbReference>
<accession>A0ABS0B9H5</accession>
<feature type="domain" description="ESPR" evidence="5">
    <location>
        <begin position="1"/>
        <end position="47"/>
    </location>
</feature>
<feature type="domain" description="Trimeric autotransporter adhesin YadA-like head" evidence="3">
    <location>
        <begin position="703"/>
        <end position="729"/>
    </location>
</feature>
<dbReference type="InterPro" id="IPR011049">
    <property type="entry name" value="Serralysin-like_metalloprot_C"/>
</dbReference>
<dbReference type="SUPFAM" id="SSF54523">
    <property type="entry name" value="Pili subunits"/>
    <property type="match status" value="1"/>
</dbReference>
<dbReference type="Gene3D" id="2.150.10.10">
    <property type="entry name" value="Serralysin-like metalloprotease, C-terminal"/>
    <property type="match status" value="8"/>
</dbReference>
<dbReference type="Gene3D" id="2.60.40.4050">
    <property type="match status" value="1"/>
</dbReference>
<dbReference type="Proteomes" id="UP001429984">
    <property type="component" value="Unassembled WGS sequence"/>
</dbReference>
<dbReference type="InterPro" id="IPR008635">
    <property type="entry name" value="Coiled_stalk_dom"/>
</dbReference>
<dbReference type="EMBL" id="JADLZT010000010">
    <property type="protein sequence ID" value="MBF6025663.1"/>
    <property type="molecule type" value="Genomic_DNA"/>
</dbReference>
<feature type="domain" description="Trimeric autotransporter adhesin YadA-like head" evidence="3">
    <location>
        <begin position="978"/>
        <end position="1004"/>
    </location>
</feature>
<feature type="domain" description="Trimeric autotransporter adhesin YadA-like head" evidence="3">
    <location>
        <begin position="731"/>
        <end position="757"/>
    </location>
</feature>
<feature type="domain" description="Trimeric autotransporter adhesin YadA-like head" evidence="3">
    <location>
        <begin position="206"/>
        <end position="230"/>
    </location>
</feature>
<feature type="domain" description="Trimeric autotransporter adhesin YadA-like stalk" evidence="4">
    <location>
        <begin position="1050"/>
        <end position="1089"/>
    </location>
</feature>